<organism evidence="1">
    <name type="scientific">Arundo donax</name>
    <name type="common">Giant reed</name>
    <name type="synonym">Donax arundinaceus</name>
    <dbReference type="NCBI Taxonomy" id="35708"/>
    <lineage>
        <taxon>Eukaryota</taxon>
        <taxon>Viridiplantae</taxon>
        <taxon>Streptophyta</taxon>
        <taxon>Embryophyta</taxon>
        <taxon>Tracheophyta</taxon>
        <taxon>Spermatophyta</taxon>
        <taxon>Magnoliopsida</taxon>
        <taxon>Liliopsida</taxon>
        <taxon>Poales</taxon>
        <taxon>Poaceae</taxon>
        <taxon>PACMAD clade</taxon>
        <taxon>Arundinoideae</taxon>
        <taxon>Arundineae</taxon>
        <taxon>Arundo</taxon>
    </lineage>
</organism>
<protein>
    <submittedName>
        <fullName evidence="1">Uncharacterized protein</fullName>
    </submittedName>
</protein>
<proteinExistence type="predicted"/>
<dbReference type="EMBL" id="GBRH01246052">
    <property type="protein sequence ID" value="JAD51843.1"/>
    <property type="molecule type" value="Transcribed_RNA"/>
</dbReference>
<reference evidence="1" key="1">
    <citation type="submission" date="2014-09" db="EMBL/GenBank/DDBJ databases">
        <authorList>
            <person name="Magalhaes I.L.F."/>
            <person name="Oliveira U."/>
            <person name="Santos F.R."/>
            <person name="Vidigal T.H.D.A."/>
            <person name="Brescovit A.D."/>
            <person name="Santos A.J."/>
        </authorList>
    </citation>
    <scope>NUCLEOTIDE SEQUENCE</scope>
    <source>
        <tissue evidence="1">Shoot tissue taken approximately 20 cm above the soil surface</tissue>
    </source>
</reference>
<accession>A0A0A9APM8</accession>
<dbReference type="AlphaFoldDB" id="A0A0A9APM8"/>
<evidence type="ECO:0000313" key="1">
    <source>
        <dbReference type="EMBL" id="JAD51843.1"/>
    </source>
</evidence>
<sequence>MGIMTMFTSSEKRKLPNIALYRGKKTQSS</sequence>
<reference evidence="1" key="2">
    <citation type="journal article" date="2015" name="Data Brief">
        <title>Shoot transcriptome of the giant reed, Arundo donax.</title>
        <authorList>
            <person name="Barrero R.A."/>
            <person name="Guerrero F.D."/>
            <person name="Moolhuijzen P."/>
            <person name="Goolsby J.A."/>
            <person name="Tidwell J."/>
            <person name="Bellgard S.E."/>
            <person name="Bellgard M.I."/>
        </authorList>
    </citation>
    <scope>NUCLEOTIDE SEQUENCE</scope>
    <source>
        <tissue evidence="1">Shoot tissue taken approximately 20 cm above the soil surface</tissue>
    </source>
</reference>
<name>A0A0A9APM8_ARUDO</name>